<evidence type="ECO:0000313" key="2">
    <source>
        <dbReference type="Proteomes" id="UP000235015"/>
    </source>
</evidence>
<dbReference type="STRING" id="1111735.GCA_000428045_00326"/>
<dbReference type="PANTHER" id="PTHR37526:SF1">
    <property type="entry name" value="PROTEIN TUSB"/>
    <property type="match status" value="1"/>
</dbReference>
<organism evidence="1 2">
    <name type="scientific">Sedimenticola selenatireducens</name>
    <dbReference type="NCBI Taxonomy" id="191960"/>
    <lineage>
        <taxon>Bacteria</taxon>
        <taxon>Pseudomonadati</taxon>
        <taxon>Pseudomonadota</taxon>
        <taxon>Gammaproteobacteria</taxon>
        <taxon>Chromatiales</taxon>
        <taxon>Sedimenticolaceae</taxon>
        <taxon>Sedimenticola</taxon>
    </lineage>
</organism>
<keyword evidence="1" id="KW-0808">Transferase</keyword>
<comment type="caution">
    <text evidence="1">The sequence shown here is derived from an EMBL/GenBank/DDBJ whole genome shotgun (WGS) entry which is preliminary data.</text>
</comment>
<protein>
    <submittedName>
        <fullName evidence="1">Sulfurtransferase complex subunit TusB</fullName>
    </submittedName>
</protein>
<dbReference type="Gene3D" id="3.40.1260.10">
    <property type="entry name" value="DsrEFH-like"/>
    <property type="match status" value="1"/>
</dbReference>
<dbReference type="EMBL" id="PKUN01000021">
    <property type="protein sequence ID" value="PLX61204.1"/>
    <property type="molecule type" value="Genomic_DNA"/>
</dbReference>
<proteinExistence type="predicted"/>
<dbReference type="Proteomes" id="UP000235015">
    <property type="component" value="Unassembled WGS sequence"/>
</dbReference>
<evidence type="ECO:0000313" key="1">
    <source>
        <dbReference type="EMBL" id="PLX61204.1"/>
    </source>
</evidence>
<dbReference type="GO" id="GO:0016740">
    <property type="term" value="F:transferase activity"/>
    <property type="evidence" value="ECO:0007669"/>
    <property type="project" value="UniProtKB-KW"/>
</dbReference>
<dbReference type="NCBIfam" id="TIGR03011">
    <property type="entry name" value="sulf_tusB_dsrH"/>
    <property type="match status" value="1"/>
</dbReference>
<accession>A0A2N6CVH2</accession>
<gene>
    <name evidence="1" type="primary">dsrH</name>
    <name evidence="1" type="ORF">C0630_12490</name>
</gene>
<dbReference type="GO" id="GO:1990228">
    <property type="term" value="C:sulfurtransferase complex"/>
    <property type="evidence" value="ECO:0007669"/>
    <property type="project" value="TreeGrafter"/>
</dbReference>
<dbReference type="GO" id="GO:0002143">
    <property type="term" value="P:tRNA wobble position uridine thiolation"/>
    <property type="evidence" value="ECO:0007669"/>
    <property type="project" value="InterPro"/>
</dbReference>
<dbReference type="AlphaFoldDB" id="A0A2N6CVH2"/>
<dbReference type="InterPro" id="IPR027396">
    <property type="entry name" value="DsrEFH-like"/>
</dbReference>
<dbReference type="PANTHER" id="PTHR37526">
    <property type="entry name" value="PROTEIN TUSB"/>
    <property type="match status" value="1"/>
</dbReference>
<dbReference type="InterPro" id="IPR007215">
    <property type="entry name" value="Sulphur_relay_TusB/DsrH"/>
</dbReference>
<reference evidence="1 2" key="1">
    <citation type="submission" date="2017-11" db="EMBL/GenBank/DDBJ databases">
        <title>Genome-resolved metagenomics identifies genetic mobility, metabolic interactions, and unexpected diversity in perchlorate-reducing communities.</title>
        <authorList>
            <person name="Barnum T.P."/>
            <person name="Figueroa I.A."/>
            <person name="Carlstrom C.I."/>
            <person name="Lucas L.N."/>
            <person name="Engelbrektson A.L."/>
            <person name="Coates J.D."/>
        </authorList>
    </citation>
    <scope>NUCLEOTIDE SEQUENCE [LARGE SCALE GENOMIC DNA]</scope>
    <source>
        <strain evidence="1">BM301</strain>
    </source>
</reference>
<dbReference type="Pfam" id="PF04077">
    <property type="entry name" value="DsrH"/>
    <property type="match status" value="1"/>
</dbReference>
<dbReference type="SUPFAM" id="SSF75169">
    <property type="entry name" value="DsrEFH-like"/>
    <property type="match status" value="1"/>
</dbReference>
<dbReference type="RefSeq" id="WP_029131908.1">
    <property type="nucleotide sequence ID" value="NZ_CAXXYC010000004.1"/>
</dbReference>
<sequence length="102" mass="11061">MSILHTVNKSPYEKNSLDSCLSLAKEGSAVLLIEDGVYAALKGAAKEPRMKEAAQKIKLYVLGPDLKARGMAEDRVIEGVEIVDYAGFVDLAATHDKVNAWL</sequence>
<name>A0A2N6CVH2_9GAMM</name>